<protein>
    <recommendedName>
        <fullName evidence="2">HTH LytTR-type domain-containing protein</fullName>
    </recommendedName>
</protein>
<proteinExistence type="predicted"/>
<dbReference type="PANTHER" id="PTHR37299:SF1">
    <property type="entry name" value="STAGE 0 SPORULATION PROTEIN A HOMOLOG"/>
    <property type="match status" value="1"/>
</dbReference>
<dbReference type="EMBL" id="JAVDWQ010000012">
    <property type="protein sequence ID" value="MDR7211425.1"/>
    <property type="molecule type" value="Genomic_DNA"/>
</dbReference>
<evidence type="ECO:0000259" key="2">
    <source>
        <dbReference type="PROSITE" id="PS50930"/>
    </source>
</evidence>
<reference evidence="3 4" key="1">
    <citation type="submission" date="2023-07" db="EMBL/GenBank/DDBJ databases">
        <title>Sorghum-associated microbial communities from plants grown in Nebraska, USA.</title>
        <authorList>
            <person name="Schachtman D."/>
        </authorList>
    </citation>
    <scope>NUCLEOTIDE SEQUENCE [LARGE SCALE GENOMIC DNA]</scope>
    <source>
        <strain evidence="3 4">4129</strain>
    </source>
</reference>
<gene>
    <name evidence="3" type="ORF">J2W48_003379</name>
</gene>
<feature type="transmembrane region" description="Helical" evidence="1">
    <location>
        <begin position="25"/>
        <end position="43"/>
    </location>
</feature>
<name>A0ABU1YB13_9FLAO</name>
<dbReference type="InterPro" id="IPR046947">
    <property type="entry name" value="LytR-like"/>
</dbReference>
<keyword evidence="4" id="KW-1185">Reference proteome</keyword>
<feature type="transmembrane region" description="Helical" evidence="1">
    <location>
        <begin position="97"/>
        <end position="115"/>
    </location>
</feature>
<dbReference type="SMART" id="SM00850">
    <property type="entry name" value="LytTR"/>
    <property type="match status" value="1"/>
</dbReference>
<feature type="transmembrane region" description="Helical" evidence="1">
    <location>
        <begin position="55"/>
        <end position="76"/>
    </location>
</feature>
<accession>A0ABU1YB13</accession>
<feature type="domain" description="HTH LytTR-type" evidence="2">
    <location>
        <begin position="186"/>
        <end position="295"/>
    </location>
</feature>
<dbReference type="PANTHER" id="PTHR37299">
    <property type="entry name" value="TRANSCRIPTIONAL REGULATOR-RELATED"/>
    <property type="match status" value="1"/>
</dbReference>
<dbReference type="Pfam" id="PF04397">
    <property type="entry name" value="LytTR"/>
    <property type="match status" value="1"/>
</dbReference>
<dbReference type="Proteomes" id="UP001269081">
    <property type="component" value="Unassembled WGS sequence"/>
</dbReference>
<sequence length="302" mass="35926">MRFYINTKHLINEIEYPVRYQSEKILKSAGVVFVIILMFLLLFKPFGVYDPELRMHYFFICFLHAFSPASILLIYFEALNYIRKRNDQVKNWTLLNEYIHIGIVLIVVGMSSFLMRDLIYNNANNWSWSYFWEEITNCFVAGIFFYFFLRFTSFYFESKKGSPFVFQFTPLNIETEKTTLESTLFISTQVKQDDFSLNIDQLLFVKTDGNYIELTRSSGNQITTEIKRISLAQFETQIAEYPHFFRCHRTYLVNMFKVEKVSGNSQGYLLSFQETTIKVPVSRKQIDSFNSYYQQLRSKYIA</sequence>
<dbReference type="PROSITE" id="PS50930">
    <property type="entry name" value="HTH_LYTTR"/>
    <property type="match status" value="1"/>
</dbReference>
<feature type="transmembrane region" description="Helical" evidence="1">
    <location>
        <begin position="127"/>
        <end position="149"/>
    </location>
</feature>
<keyword evidence="1" id="KW-1133">Transmembrane helix</keyword>
<evidence type="ECO:0000256" key="1">
    <source>
        <dbReference type="SAM" id="Phobius"/>
    </source>
</evidence>
<dbReference type="Gene3D" id="2.40.50.1020">
    <property type="entry name" value="LytTr DNA-binding domain"/>
    <property type="match status" value="1"/>
</dbReference>
<evidence type="ECO:0000313" key="3">
    <source>
        <dbReference type="EMBL" id="MDR7211425.1"/>
    </source>
</evidence>
<organism evidence="3 4">
    <name type="scientific">Flavobacterium piscis</name>
    <dbReference type="NCBI Taxonomy" id="1114874"/>
    <lineage>
        <taxon>Bacteria</taxon>
        <taxon>Pseudomonadati</taxon>
        <taxon>Bacteroidota</taxon>
        <taxon>Flavobacteriia</taxon>
        <taxon>Flavobacteriales</taxon>
        <taxon>Flavobacteriaceae</taxon>
        <taxon>Flavobacterium</taxon>
    </lineage>
</organism>
<evidence type="ECO:0000313" key="4">
    <source>
        <dbReference type="Proteomes" id="UP001269081"/>
    </source>
</evidence>
<dbReference type="InterPro" id="IPR007492">
    <property type="entry name" value="LytTR_DNA-bd_dom"/>
</dbReference>
<comment type="caution">
    <text evidence="3">The sequence shown here is derived from an EMBL/GenBank/DDBJ whole genome shotgun (WGS) entry which is preliminary data.</text>
</comment>
<dbReference type="RefSeq" id="WP_310282783.1">
    <property type="nucleotide sequence ID" value="NZ_JAVDWQ010000012.1"/>
</dbReference>
<keyword evidence="1" id="KW-0472">Membrane</keyword>
<keyword evidence="1" id="KW-0812">Transmembrane</keyword>